<dbReference type="OrthoDB" id="3626971at2"/>
<dbReference type="Pfam" id="PF04972">
    <property type="entry name" value="BON"/>
    <property type="match status" value="1"/>
</dbReference>
<feature type="domain" description="CBS" evidence="4">
    <location>
        <begin position="10"/>
        <end position="67"/>
    </location>
</feature>
<dbReference type="InterPro" id="IPR046342">
    <property type="entry name" value="CBS_dom_sf"/>
</dbReference>
<dbReference type="CDD" id="cd04586">
    <property type="entry name" value="CBS_pair_BON_assoc"/>
    <property type="match status" value="1"/>
</dbReference>
<dbReference type="Pfam" id="PF00571">
    <property type="entry name" value="CBS"/>
    <property type="match status" value="2"/>
</dbReference>
<feature type="domain" description="BON" evidence="3">
    <location>
        <begin position="148"/>
        <end position="216"/>
    </location>
</feature>
<dbReference type="InterPro" id="IPR007055">
    <property type="entry name" value="BON_dom"/>
</dbReference>
<dbReference type="Gene3D" id="3.30.1340.30">
    <property type="match status" value="1"/>
</dbReference>
<dbReference type="PANTHER" id="PTHR43080">
    <property type="entry name" value="CBS DOMAIN-CONTAINING PROTEIN CBSX3, MITOCHONDRIAL"/>
    <property type="match status" value="1"/>
</dbReference>
<dbReference type="RefSeq" id="WP_106614305.1">
    <property type="nucleotide sequence ID" value="NZ_PYAX01000002.1"/>
</dbReference>
<name>A0A2P8IFW2_SACCR</name>
<keyword evidence="1 2" id="KW-0129">CBS domain</keyword>
<reference evidence="5 6" key="1">
    <citation type="submission" date="2018-03" db="EMBL/GenBank/DDBJ databases">
        <title>Genomic Encyclopedia of Type Strains, Phase III (KMG-III): the genomes of soil and plant-associated and newly described type strains.</title>
        <authorList>
            <person name="Whitman W."/>
        </authorList>
    </citation>
    <scope>NUCLEOTIDE SEQUENCE [LARGE SCALE GENOMIC DNA]</scope>
    <source>
        <strain evidence="5 6">CGMCC 4.7097</strain>
    </source>
</reference>
<evidence type="ECO:0000256" key="2">
    <source>
        <dbReference type="PROSITE-ProRule" id="PRU00703"/>
    </source>
</evidence>
<keyword evidence="6" id="KW-1185">Reference proteome</keyword>
<dbReference type="InterPro" id="IPR017080">
    <property type="entry name" value="UCP036990_CBS_BON"/>
</dbReference>
<protein>
    <submittedName>
        <fullName evidence="5">CBS domain protein</fullName>
    </submittedName>
</protein>
<dbReference type="SMART" id="SM00116">
    <property type="entry name" value="CBS"/>
    <property type="match status" value="2"/>
</dbReference>
<feature type="domain" description="CBS" evidence="4">
    <location>
        <begin position="94"/>
        <end position="151"/>
    </location>
</feature>
<dbReference type="Gene3D" id="3.10.580.10">
    <property type="entry name" value="CBS-domain"/>
    <property type="match status" value="1"/>
</dbReference>
<organism evidence="5 6">
    <name type="scientific">Saccharothrix carnea</name>
    <dbReference type="NCBI Taxonomy" id="1280637"/>
    <lineage>
        <taxon>Bacteria</taxon>
        <taxon>Bacillati</taxon>
        <taxon>Actinomycetota</taxon>
        <taxon>Actinomycetes</taxon>
        <taxon>Pseudonocardiales</taxon>
        <taxon>Pseudonocardiaceae</taxon>
        <taxon>Saccharothrix</taxon>
    </lineage>
</organism>
<dbReference type="PROSITE" id="PS50914">
    <property type="entry name" value="BON"/>
    <property type="match status" value="1"/>
</dbReference>
<evidence type="ECO:0000256" key="1">
    <source>
        <dbReference type="ARBA" id="ARBA00023122"/>
    </source>
</evidence>
<dbReference type="PANTHER" id="PTHR43080:SF29">
    <property type="entry name" value="OS02G0818000 PROTEIN"/>
    <property type="match status" value="1"/>
</dbReference>
<dbReference type="SUPFAM" id="SSF54631">
    <property type="entry name" value="CBS-domain pair"/>
    <property type="match status" value="1"/>
</dbReference>
<gene>
    <name evidence="5" type="ORF">B0I31_102322</name>
</gene>
<evidence type="ECO:0000313" key="5">
    <source>
        <dbReference type="EMBL" id="PSL57344.1"/>
    </source>
</evidence>
<comment type="caution">
    <text evidence="5">The sequence shown here is derived from an EMBL/GenBank/DDBJ whole genome shotgun (WGS) entry which is preliminary data.</text>
</comment>
<dbReference type="AlphaFoldDB" id="A0A2P8IFW2"/>
<sequence>MREPEVASLMTREVVKVDVGTPFKDVAAILTDGAFSAVPVVDTDGRPIGVVSEADLLPKEEYRGGTEPGPSMFARRDIKQRWRQVSGTTAGDVMTTPVVTIGPDAPASAAAHELAVGGVRRLFVVDADGRLLGVLSRRDLLKVFLRSDEDLRRTVVHEVLQRTLWVEPTAVEVEVVDGVVTLRGTIERRSEADIAYRLTLAMPGVVDVHNHLSYGWDDTDTSHRIG</sequence>
<evidence type="ECO:0000313" key="6">
    <source>
        <dbReference type="Proteomes" id="UP000241118"/>
    </source>
</evidence>
<dbReference type="PROSITE" id="PS51371">
    <property type="entry name" value="CBS"/>
    <property type="match status" value="2"/>
</dbReference>
<evidence type="ECO:0000259" key="3">
    <source>
        <dbReference type="PROSITE" id="PS50914"/>
    </source>
</evidence>
<dbReference type="EMBL" id="PYAX01000002">
    <property type="protein sequence ID" value="PSL57344.1"/>
    <property type="molecule type" value="Genomic_DNA"/>
</dbReference>
<dbReference type="InterPro" id="IPR000644">
    <property type="entry name" value="CBS_dom"/>
</dbReference>
<evidence type="ECO:0000259" key="4">
    <source>
        <dbReference type="PROSITE" id="PS51371"/>
    </source>
</evidence>
<dbReference type="Proteomes" id="UP000241118">
    <property type="component" value="Unassembled WGS sequence"/>
</dbReference>
<dbReference type="InterPro" id="IPR051257">
    <property type="entry name" value="Diverse_CBS-Domain"/>
</dbReference>
<dbReference type="PIRSF" id="PIRSF036990">
    <property type="entry name" value="UCP036990_CBS_BON"/>
    <property type="match status" value="1"/>
</dbReference>
<accession>A0A2P8IFW2</accession>
<proteinExistence type="predicted"/>